<dbReference type="InterPro" id="IPR012413">
    <property type="entry name" value="BA14K"/>
</dbReference>
<accession>A0AAU8CKX8</accession>
<evidence type="ECO:0000256" key="3">
    <source>
        <dbReference type="ARBA" id="ARBA00020552"/>
    </source>
</evidence>
<feature type="signal peptide" evidence="8">
    <location>
        <begin position="1"/>
        <end position="27"/>
    </location>
</feature>
<protein>
    <recommendedName>
        <fullName evidence="3">Lectin-like protein BA14k</fullName>
    </recommendedName>
</protein>
<evidence type="ECO:0000256" key="7">
    <source>
        <dbReference type="SAM" id="Phobius"/>
    </source>
</evidence>
<keyword evidence="7" id="KW-1133">Transmembrane helix</keyword>
<evidence type="ECO:0000256" key="5">
    <source>
        <dbReference type="ARBA" id="ARBA00022734"/>
    </source>
</evidence>
<feature type="transmembrane region" description="Helical" evidence="7">
    <location>
        <begin position="43"/>
        <end position="62"/>
    </location>
</feature>
<gene>
    <name evidence="9" type="ORF">ABVK50_19775</name>
</gene>
<evidence type="ECO:0000313" key="9">
    <source>
        <dbReference type="EMBL" id="XCG47496.1"/>
    </source>
</evidence>
<dbReference type="AlphaFoldDB" id="A0AAU8CKX8"/>
<dbReference type="GO" id="GO:0016020">
    <property type="term" value="C:membrane"/>
    <property type="evidence" value="ECO:0007669"/>
    <property type="project" value="UniProtKB-SubCell"/>
</dbReference>
<comment type="similarity">
    <text evidence="2">Belongs to the BA14k family.</text>
</comment>
<keyword evidence="4" id="KW-1003">Cell membrane</keyword>
<reference evidence="9" key="1">
    <citation type="submission" date="2024-06" db="EMBL/GenBank/DDBJ databases">
        <title>Mesorhizobium karijinii sp. nov., a symbiont of the iconic Swainsona formosa from arid Australia.</title>
        <authorList>
            <person name="Hill Y.J."/>
            <person name="Watkin E.L.J."/>
            <person name="O'Hara G.W."/>
            <person name="Terpolilli J."/>
            <person name="Tye M.L."/>
            <person name="Kohlmeier M.G."/>
        </authorList>
    </citation>
    <scope>NUCLEOTIDE SEQUENCE</scope>
    <source>
        <strain evidence="9">WSM2240</strain>
    </source>
</reference>
<dbReference type="GO" id="GO:0030246">
    <property type="term" value="F:carbohydrate binding"/>
    <property type="evidence" value="ECO:0007669"/>
    <property type="project" value="UniProtKB-KW"/>
</dbReference>
<feature type="chain" id="PRO_5043997819" description="Lectin-like protein BA14k" evidence="8">
    <location>
        <begin position="28"/>
        <end position="146"/>
    </location>
</feature>
<keyword evidence="5" id="KW-0430">Lectin</keyword>
<proteinExistence type="inferred from homology"/>
<evidence type="ECO:0000256" key="8">
    <source>
        <dbReference type="SAM" id="SignalP"/>
    </source>
</evidence>
<dbReference type="EMBL" id="CP159253">
    <property type="protein sequence ID" value="XCG47496.1"/>
    <property type="molecule type" value="Genomic_DNA"/>
</dbReference>
<comment type="function">
    <text evidence="6">Has immunoglobulin-binding and hemagglutination properties, and can bind to mannose. Essential for virulence. May be involved in LPS biosynthesis or polysaccharide transport.</text>
</comment>
<evidence type="ECO:0000256" key="2">
    <source>
        <dbReference type="ARBA" id="ARBA00010270"/>
    </source>
</evidence>
<sequence length="146" mass="16697">MNRILKTAILSAAVAATTFAAMPAANAGDNWRRHHRDHSSDGDLVAAGILGLAVGALAVGAANASRPEYRVYDDYDYPRDRRYYPRDRRYYPVRRERVYVDEGYAGALEPWTPEWYRYCEDRYRSFNARTGTFTGYDGRRHFCVAG</sequence>
<organism evidence="9">
    <name type="scientific">Mesorhizobium sp. WSM2240</name>
    <dbReference type="NCBI Taxonomy" id="3228851"/>
    <lineage>
        <taxon>Bacteria</taxon>
        <taxon>Pseudomonadati</taxon>
        <taxon>Pseudomonadota</taxon>
        <taxon>Alphaproteobacteria</taxon>
        <taxon>Hyphomicrobiales</taxon>
        <taxon>Phyllobacteriaceae</taxon>
        <taxon>Mesorhizobium</taxon>
    </lineage>
</organism>
<dbReference type="RefSeq" id="WP_353644957.1">
    <property type="nucleotide sequence ID" value="NZ_CP159253.1"/>
</dbReference>
<keyword evidence="7" id="KW-0472">Membrane</keyword>
<comment type="subcellular location">
    <subcellularLocation>
        <location evidence="1">Membrane</location>
        <topology evidence="1">Single-pass membrane protein</topology>
    </subcellularLocation>
</comment>
<evidence type="ECO:0000256" key="4">
    <source>
        <dbReference type="ARBA" id="ARBA00022475"/>
    </source>
</evidence>
<keyword evidence="8" id="KW-0732">Signal</keyword>
<dbReference type="Pfam" id="PF07886">
    <property type="entry name" value="BA14K"/>
    <property type="match status" value="1"/>
</dbReference>
<evidence type="ECO:0000256" key="6">
    <source>
        <dbReference type="ARBA" id="ARBA00025321"/>
    </source>
</evidence>
<name>A0AAU8CKX8_9HYPH</name>
<keyword evidence="7" id="KW-0812">Transmembrane</keyword>
<evidence type="ECO:0000256" key="1">
    <source>
        <dbReference type="ARBA" id="ARBA00004167"/>
    </source>
</evidence>